<dbReference type="SUPFAM" id="SSF52218">
    <property type="entry name" value="Flavoproteins"/>
    <property type="match status" value="1"/>
</dbReference>
<dbReference type="GO" id="GO:0005789">
    <property type="term" value="C:endoplasmic reticulum membrane"/>
    <property type="evidence" value="ECO:0007669"/>
    <property type="project" value="UniProtKB-SubCell"/>
</dbReference>
<evidence type="ECO:0000256" key="7">
    <source>
        <dbReference type="ARBA" id="ARBA00022857"/>
    </source>
</evidence>
<feature type="binding site" evidence="11">
    <location>
        <position position="324"/>
    </location>
    <ligand>
        <name>NADP(+)</name>
        <dbReference type="ChEBI" id="CHEBI:58349"/>
    </ligand>
</feature>
<comment type="caution">
    <text evidence="15">The sequence shown here is derived from an EMBL/GenBank/DDBJ whole genome shotgun (WGS) entry which is preliminary data.</text>
</comment>
<feature type="binding site" evidence="11">
    <location>
        <begin position="197"/>
        <end position="206"/>
    </location>
    <ligand>
        <name>FMN</name>
        <dbReference type="ChEBI" id="CHEBI:58210"/>
    </ligand>
</feature>
<evidence type="ECO:0000256" key="2">
    <source>
        <dbReference type="ARBA" id="ARBA00022630"/>
    </source>
</evidence>
<feature type="binding site" evidence="11">
    <location>
        <begin position="518"/>
        <end position="521"/>
    </location>
    <ligand>
        <name>FAD</name>
        <dbReference type="ChEBI" id="CHEBI:57692"/>
    </ligand>
</feature>
<feature type="binding site" evidence="11">
    <location>
        <begin position="104"/>
        <end position="109"/>
    </location>
    <ligand>
        <name>FMN</name>
        <dbReference type="ChEBI" id="CHEBI:58210"/>
    </ligand>
</feature>
<dbReference type="PANTHER" id="PTHR19384:SF17">
    <property type="entry name" value="NADPH--CYTOCHROME P450 REDUCTASE"/>
    <property type="match status" value="1"/>
</dbReference>
<dbReference type="InterPro" id="IPR003097">
    <property type="entry name" value="CysJ-like_FAD-binding"/>
</dbReference>
<dbReference type="PANTHER" id="PTHR19384">
    <property type="entry name" value="NITRIC OXIDE SYNTHASE-RELATED"/>
    <property type="match status" value="1"/>
</dbReference>
<evidence type="ECO:0000313" key="17">
    <source>
        <dbReference type="Proteomes" id="UP001415857"/>
    </source>
</evidence>
<comment type="catalytic activity">
    <reaction evidence="11 12">
        <text>2 oxidized [cytochrome P450] + NADPH = 2 reduced [cytochrome P450] + NADP(+) + H(+)</text>
        <dbReference type="Rhea" id="RHEA:24040"/>
        <dbReference type="Rhea" id="RHEA-COMP:14627"/>
        <dbReference type="Rhea" id="RHEA-COMP:14628"/>
        <dbReference type="ChEBI" id="CHEBI:15378"/>
        <dbReference type="ChEBI" id="CHEBI:55376"/>
        <dbReference type="ChEBI" id="CHEBI:57783"/>
        <dbReference type="ChEBI" id="CHEBI:58349"/>
        <dbReference type="ChEBI" id="CHEBI:60344"/>
        <dbReference type="EC" id="1.6.2.4"/>
    </reaction>
</comment>
<keyword evidence="5 11" id="KW-0256">Endoplasmic reticulum</keyword>
<evidence type="ECO:0000259" key="13">
    <source>
        <dbReference type="PROSITE" id="PS50902"/>
    </source>
</evidence>
<organism evidence="15 17">
    <name type="scientific">Liquidambar formosana</name>
    <name type="common">Formosan gum</name>
    <dbReference type="NCBI Taxonomy" id="63359"/>
    <lineage>
        <taxon>Eukaryota</taxon>
        <taxon>Viridiplantae</taxon>
        <taxon>Streptophyta</taxon>
        <taxon>Embryophyta</taxon>
        <taxon>Tracheophyta</taxon>
        <taxon>Spermatophyta</taxon>
        <taxon>Magnoliopsida</taxon>
        <taxon>eudicotyledons</taxon>
        <taxon>Gunneridae</taxon>
        <taxon>Pentapetalae</taxon>
        <taxon>Saxifragales</taxon>
        <taxon>Altingiaceae</taxon>
        <taxon>Liquidambar</taxon>
    </lineage>
</organism>
<keyword evidence="7 11" id="KW-0521">NADP</keyword>
<dbReference type="Proteomes" id="UP001415857">
    <property type="component" value="Unassembled WGS sequence"/>
</dbReference>
<dbReference type="EMBL" id="JBBPBK010000011">
    <property type="protein sequence ID" value="KAK9275387.1"/>
    <property type="molecule type" value="Genomic_DNA"/>
</dbReference>
<gene>
    <name evidence="15" type="ORF">L1049_022651</name>
    <name evidence="16" type="ORF">L1049_022993</name>
</gene>
<reference evidence="15 17" key="1">
    <citation type="journal article" date="2024" name="Plant J.">
        <title>Genome sequences and population genomics reveal climatic adaptation and genomic divergence between two closely related sweetgum species.</title>
        <authorList>
            <person name="Xu W.Q."/>
            <person name="Ren C.Q."/>
            <person name="Zhang X.Y."/>
            <person name="Comes H.P."/>
            <person name="Liu X.H."/>
            <person name="Li Y.G."/>
            <person name="Kettle C.J."/>
            <person name="Jalonen R."/>
            <person name="Gaisberger H."/>
            <person name="Ma Y.Z."/>
            <person name="Qiu Y.X."/>
        </authorList>
    </citation>
    <scope>NUCLEOTIDE SEQUENCE [LARGE SCALE GENOMIC DNA]</scope>
    <source>
        <strain evidence="15">Hangzhou</strain>
    </source>
</reference>
<keyword evidence="3 11" id="KW-0288">FMN</keyword>
<evidence type="ECO:0000256" key="11">
    <source>
        <dbReference type="HAMAP-Rule" id="MF_03212"/>
    </source>
</evidence>
<dbReference type="PROSITE" id="PS50902">
    <property type="entry name" value="FLAVODOXIN_LIKE"/>
    <property type="match status" value="1"/>
</dbReference>
<dbReference type="Gene3D" id="2.40.30.10">
    <property type="entry name" value="Translation factors"/>
    <property type="match status" value="1"/>
</dbReference>
<keyword evidence="8 11" id="KW-1133">Transmembrane helix</keyword>
<dbReference type="Gene3D" id="3.40.50.80">
    <property type="entry name" value="Nucleotide-binding domain of ferredoxin-NADP reductase (FNR) module"/>
    <property type="match status" value="1"/>
</dbReference>
<evidence type="ECO:0000256" key="12">
    <source>
        <dbReference type="PIRNR" id="PIRNR000208"/>
    </source>
</evidence>
<dbReference type="Pfam" id="PF00175">
    <property type="entry name" value="NAD_binding_1"/>
    <property type="match status" value="1"/>
</dbReference>
<dbReference type="Pfam" id="PF00258">
    <property type="entry name" value="Flavodoxin_1"/>
    <property type="match status" value="1"/>
</dbReference>
<sequence length="706" mass="78710">MQSSSVKVSPLDLMSAILKGNMEQFNVSSDSGEAMAAMFMENREFFMILTTSIAVLIGCVVVFVWRRSSGQKSRVVEAPKPLIVKEPEVEVDDGKKKVTIFFGTQTGTAEGFAKALAEEGKARYEKATFKVVDLDDYAADDEEYEEKLKKETLAFFFLATYGDGEPTDNAARFYKWFTEGKGREEWLQNLQFGVFGLGNRQYEHFNKVAKVVDELIVEHGGKRLVPVGLGDDDQCIEDDFTAWRELVWPELDQLLRDEDDTATVSTPYTAAVLEYRVVVHDPADASLQDKSWGNANGHAVHDAQHPCRANVAVRKELHTPESDRSCTHLEFDISGTGLAYETGDHVGVYCENHIEIVEEAERLLDLLPHTYFSVHIDNEDGTPRSGSSLPPPFPPCTLRTALTRYADLLSSPKKSALLALAAHASDPSEADRLRYLASPAGKDEYAQWVVASQRSLLEVMAEFPSAKPPIGVFFAGVAPRLQPRYYSISSSPRMAPSRIHVTCALVYEKTPTGRIHKGLCSTWMKNAVPLEESRDCSWAPIFVRQSNFKLPTDTSVPIVMIGPGTGLAPFRGFLQERLALKEAGSELGPAILFFGCRNRKMDYIYEDELNNFAENGAISELVVAFSREGPTKEYVQHKMLEKASDIWNMISQGGYVYVCGDAKGMARDVHRTLHTIVQEQGSMDSSKTESLVKNLQMNGRYLRDVW</sequence>
<feature type="binding site" evidence="11">
    <location>
        <position position="706"/>
    </location>
    <ligand>
        <name>FAD</name>
        <dbReference type="ChEBI" id="CHEBI:57692"/>
    </ligand>
</feature>
<comment type="cofactor">
    <cofactor evidence="11">
        <name>FMN</name>
        <dbReference type="ChEBI" id="CHEBI:58210"/>
    </cofactor>
    <text evidence="11">Binds 1 FMN per monomer.</text>
</comment>
<dbReference type="FunFam" id="1.20.990.10:FF:000003">
    <property type="entry name" value="NADPH--cytochrome P450 reductase"/>
    <property type="match status" value="1"/>
</dbReference>
<keyword evidence="9 11" id="KW-0560">Oxidoreductase</keyword>
<dbReference type="PIRSF" id="PIRSF000208">
    <property type="entry name" value="P450R"/>
    <property type="match status" value="1"/>
</dbReference>
<dbReference type="PRINTS" id="PR00371">
    <property type="entry name" value="FPNCR"/>
</dbReference>
<feature type="binding site" evidence="11">
    <location>
        <begin position="626"/>
        <end position="627"/>
    </location>
    <ligand>
        <name>NADP(+)</name>
        <dbReference type="ChEBI" id="CHEBI:58349"/>
    </ligand>
</feature>
<evidence type="ECO:0000256" key="5">
    <source>
        <dbReference type="ARBA" id="ARBA00022824"/>
    </source>
</evidence>
<dbReference type="InterPro" id="IPR017938">
    <property type="entry name" value="Riboflavin_synthase-like_b-brl"/>
</dbReference>
<keyword evidence="10 11" id="KW-0472">Membrane</keyword>
<proteinExistence type="inferred from homology"/>
<dbReference type="InterPro" id="IPR001709">
    <property type="entry name" value="Flavoprot_Pyr_Nucl_cyt_Rdtase"/>
</dbReference>
<evidence type="ECO:0000313" key="15">
    <source>
        <dbReference type="EMBL" id="KAK9275387.1"/>
    </source>
</evidence>
<dbReference type="FunFam" id="3.40.50.360:FF:000023">
    <property type="entry name" value="NADPH--cytochrome P450 reductase"/>
    <property type="match status" value="1"/>
</dbReference>
<keyword evidence="4 11" id="KW-0812">Transmembrane</keyword>
<feature type="binding site" evidence="11">
    <location>
        <position position="232"/>
    </location>
    <ligand>
        <name>FMN</name>
        <dbReference type="ChEBI" id="CHEBI:58210"/>
    </ligand>
</feature>
<dbReference type="HAMAP" id="MF_03212">
    <property type="entry name" value="NCPR"/>
    <property type="match status" value="1"/>
</dbReference>
<feature type="transmembrane region" description="Helical" evidence="11">
    <location>
        <begin position="45"/>
        <end position="65"/>
    </location>
</feature>
<feature type="binding site" evidence="11">
    <location>
        <position position="565"/>
    </location>
    <ligand>
        <name>NADP(+)</name>
        <dbReference type="ChEBI" id="CHEBI:58349"/>
    </ligand>
</feature>
<keyword evidence="2 11" id="KW-0285">Flavoprotein</keyword>
<dbReference type="EMBL" id="JBBPBK010000011">
    <property type="protein sequence ID" value="KAK9275725.1"/>
    <property type="molecule type" value="Genomic_DNA"/>
</dbReference>
<dbReference type="SUPFAM" id="SSF52343">
    <property type="entry name" value="Ferredoxin reductase-like, C-terminal NADP-linked domain"/>
    <property type="match status" value="1"/>
</dbReference>
<dbReference type="InterPro" id="IPR017927">
    <property type="entry name" value="FAD-bd_FR_type"/>
</dbReference>
<comment type="subcellular location">
    <subcellularLocation>
        <location evidence="1 11">Endoplasmic reticulum membrane</location>
        <topology evidence="1 11">Single-pass membrane protein</topology>
        <orientation evidence="1 11">Cytoplasmic side</orientation>
    </subcellularLocation>
</comment>
<dbReference type="InterPro" id="IPR023208">
    <property type="entry name" value="P450R"/>
</dbReference>
<dbReference type="Gene3D" id="3.40.50.360">
    <property type="match status" value="1"/>
</dbReference>
<evidence type="ECO:0000259" key="14">
    <source>
        <dbReference type="PROSITE" id="PS51384"/>
    </source>
</evidence>
<feature type="binding site" evidence="11">
    <location>
        <begin position="632"/>
        <end position="636"/>
    </location>
    <ligand>
        <name>NADP(+)</name>
        <dbReference type="ChEBI" id="CHEBI:58349"/>
    </ligand>
</feature>
<dbReference type="EC" id="1.6.2.4" evidence="11 12"/>
<evidence type="ECO:0000256" key="3">
    <source>
        <dbReference type="ARBA" id="ARBA00022643"/>
    </source>
</evidence>
<comment type="caution">
    <text evidence="11">Lacks conserved residue(s) required for the propagation of feature annotation.</text>
</comment>
<feature type="binding site" evidence="11">
    <location>
        <begin position="484"/>
        <end position="487"/>
    </location>
    <ligand>
        <name>FAD</name>
        <dbReference type="ChEBI" id="CHEBI:57692"/>
    </ligand>
</feature>
<reference evidence="15" key="2">
    <citation type="submission" date="2024-04" db="EMBL/GenBank/DDBJ databases">
        <authorList>
            <person name="Xu W."/>
            <person name="Ren C."/>
        </authorList>
    </citation>
    <scope>NUCLEOTIDE SEQUENCE</scope>
    <source>
        <strain evidence="15">Hangzhou</strain>
        <tissue evidence="15">Leaves</tissue>
    </source>
</reference>
<dbReference type="CDD" id="cd06204">
    <property type="entry name" value="CYPOR"/>
    <property type="match status" value="1"/>
</dbReference>
<keyword evidence="17" id="KW-1185">Reference proteome</keyword>
<dbReference type="InterPro" id="IPR029039">
    <property type="entry name" value="Flavoprotein-like_sf"/>
</dbReference>
<feature type="binding site" evidence="11">
    <location>
        <begin position="159"/>
        <end position="162"/>
    </location>
    <ligand>
        <name>FMN</name>
        <dbReference type="ChEBI" id="CHEBI:58210"/>
    </ligand>
</feature>
<keyword evidence="6 11" id="KW-0274">FAD</keyword>
<dbReference type="InterPro" id="IPR001094">
    <property type="entry name" value="Flavdoxin-like"/>
</dbReference>
<dbReference type="GO" id="GO:0050660">
    <property type="term" value="F:flavin adenine dinucleotide binding"/>
    <property type="evidence" value="ECO:0007669"/>
    <property type="project" value="UniProtKB-UniRule"/>
</dbReference>
<dbReference type="InterPro" id="IPR023173">
    <property type="entry name" value="NADPH_Cyt_P450_Rdtase_alpha"/>
</dbReference>
<dbReference type="GO" id="GO:0003958">
    <property type="term" value="F:NADPH-hemoprotein reductase activity"/>
    <property type="evidence" value="ECO:0007669"/>
    <property type="project" value="UniProtKB-UniRule"/>
</dbReference>
<comment type="cofactor">
    <cofactor evidence="11">
        <name>FAD</name>
        <dbReference type="ChEBI" id="CHEBI:57692"/>
    </cofactor>
    <text evidence="11">Binds 1 FAD per monomer.</text>
</comment>
<feature type="domain" description="Flavodoxin-like" evidence="13">
    <location>
        <begin position="98"/>
        <end position="248"/>
    </location>
</feature>
<name>A0AAP0RE62_LIQFO</name>
<dbReference type="PROSITE" id="PS51384">
    <property type="entry name" value="FAD_FR"/>
    <property type="match status" value="1"/>
</dbReference>
<dbReference type="GO" id="GO:0010181">
    <property type="term" value="F:FMN binding"/>
    <property type="evidence" value="ECO:0007669"/>
    <property type="project" value="UniProtKB-UniRule"/>
</dbReference>
<evidence type="ECO:0000256" key="9">
    <source>
        <dbReference type="ARBA" id="ARBA00023002"/>
    </source>
</evidence>
<evidence type="ECO:0000256" key="4">
    <source>
        <dbReference type="ARBA" id="ARBA00022692"/>
    </source>
</evidence>
<evidence type="ECO:0000256" key="6">
    <source>
        <dbReference type="ARBA" id="ARBA00022827"/>
    </source>
</evidence>
<comment type="function">
    <text evidence="11">This enzyme is required for electron transfer from NADP to cytochrome P450 in microsomes. It can also provide electron transfer to heme oxygenase and cytochrome B5.</text>
</comment>
<dbReference type="PRINTS" id="PR00369">
    <property type="entry name" value="FLAVODOXIN"/>
</dbReference>
<feature type="binding site" evidence="11">
    <location>
        <position position="668"/>
    </location>
    <ligand>
        <name>NADP(+)</name>
        <dbReference type="ChEBI" id="CHEBI:58349"/>
    </ligand>
</feature>
<evidence type="ECO:0000313" key="16">
    <source>
        <dbReference type="EMBL" id="KAK9275725.1"/>
    </source>
</evidence>
<dbReference type="InterPro" id="IPR039261">
    <property type="entry name" value="FNR_nucleotide-bd"/>
</dbReference>
<comment type="similarity">
    <text evidence="11">Belongs to the NADPH--cytochrome P450 reductase family.</text>
</comment>
<evidence type="ECO:0000256" key="10">
    <source>
        <dbReference type="ARBA" id="ARBA00023136"/>
    </source>
</evidence>
<protein>
    <recommendedName>
        <fullName evidence="11 12">NADPH--cytochrome P450 reductase</fullName>
        <shortName evidence="11">CPR</shortName>
        <shortName evidence="11">P450R</shortName>
        <ecNumber evidence="11 12">1.6.2.4</ecNumber>
    </recommendedName>
</protein>
<accession>A0AAP0RE62</accession>
<dbReference type="InterPro" id="IPR008254">
    <property type="entry name" value="Flavodoxin/NO_synth"/>
</dbReference>
<dbReference type="GO" id="GO:0005829">
    <property type="term" value="C:cytosol"/>
    <property type="evidence" value="ECO:0007669"/>
    <property type="project" value="TreeGrafter"/>
</dbReference>
<dbReference type="FunFam" id="3.40.50.80:FF:000001">
    <property type="entry name" value="NADPH--cytochrome P450 reductase 1"/>
    <property type="match status" value="1"/>
</dbReference>
<dbReference type="InterPro" id="IPR001433">
    <property type="entry name" value="OxRdtase_FAD/NAD-bd"/>
</dbReference>
<feature type="domain" description="FAD-binding FR-type" evidence="14">
    <location>
        <begin position="304"/>
        <end position="551"/>
    </location>
</feature>
<dbReference type="Pfam" id="PF00667">
    <property type="entry name" value="FAD_binding_1"/>
    <property type="match status" value="1"/>
</dbReference>
<dbReference type="SUPFAM" id="SSF63380">
    <property type="entry name" value="Riboflavin synthase domain-like"/>
    <property type="match status" value="1"/>
</dbReference>
<evidence type="ECO:0000256" key="1">
    <source>
        <dbReference type="ARBA" id="ARBA00004131"/>
    </source>
</evidence>
<dbReference type="GO" id="GO:0050661">
    <property type="term" value="F:NADP binding"/>
    <property type="evidence" value="ECO:0007669"/>
    <property type="project" value="UniProtKB-UniRule"/>
</dbReference>
<feature type="binding site" evidence="11">
    <location>
        <begin position="502"/>
        <end position="504"/>
    </location>
    <ligand>
        <name>FAD</name>
        <dbReference type="ChEBI" id="CHEBI:57692"/>
    </ligand>
</feature>
<comment type="similarity">
    <text evidence="11 12">In the C-terminal section; belongs to the flavoprotein pyridine nucleotide cytochrome reductase family.</text>
</comment>
<dbReference type="Gene3D" id="1.20.990.10">
    <property type="entry name" value="NADPH-cytochrome p450 Reductase, Chain A, domain 3"/>
    <property type="match status" value="1"/>
</dbReference>
<comment type="similarity">
    <text evidence="11">In the N-terminal section; belongs to the flavodoxin family.</text>
</comment>
<evidence type="ECO:0000256" key="8">
    <source>
        <dbReference type="ARBA" id="ARBA00022989"/>
    </source>
</evidence>
<dbReference type="AlphaFoldDB" id="A0AAP0RE62"/>